<comment type="caution">
    <text evidence="1">The sequence shown here is derived from an EMBL/GenBank/DDBJ whole genome shotgun (WGS) entry which is preliminary data.</text>
</comment>
<organism evidence="1 2">
    <name type="scientific">Paraburkholderia terricola</name>
    <dbReference type="NCBI Taxonomy" id="169427"/>
    <lineage>
        <taxon>Bacteria</taxon>
        <taxon>Pseudomonadati</taxon>
        <taxon>Pseudomonadota</taxon>
        <taxon>Betaproteobacteria</taxon>
        <taxon>Burkholderiales</taxon>
        <taxon>Burkholderiaceae</taxon>
        <taxon>Paraburkholderia</taxon>
    </lineage>
</organism>
<dbReference type="EMBL" id="JAVDRP010000005">
    <property type="protein sequence ID" value="MDR6409509.1"/>
    <property type="molecule type" value="Genomic_DNA"/>
</dbReference>
<name>A0ABU1LRY8_9BURK</name>
<protein>
    <submittedName>
        <fullName evidence="1">Uncharacterized protein</fullName>
    </submittedName>
</protein>
<accession>A0ABU1LRY8</accession>
<evidence type="ECO:0000313" key="1">
    <source>
        <dbReference type="EMBL" id="MDR6409509.1"/>
    </source>
</evidence>
<reference evidence="1 2" key="1">
    <citation type="submission" date="2023-07" db="EMBL/GenBank/DDBJ databases">
        <title>Sorghum-associated microbial communities from plants grown in Nebraska, USA.</title>
        <authorList>
            <person name="Schachtman D."/>
        </authorList>
    </citation>
    <scope>NUCLEOTIDE SEQUENCE [LARGE SCALE GENOMIC DNA]</scope>
    <source>
        <strain evidence="1 2">DS1316</strain>
    </source>
</reference>
<keyword evidence="2" id="KW-1185">Reference proteome</keyword>
<dbReference type="Proteomes" id="UP001264340">
    <property type="component" value="Unassembled WGS sequence"/>
</dbReference>
<sequence length="31" mass="3278">MRRASGVLASLPLNGGAAIQFARSKEPEPRP</sequence>
<gene>
    <name evidence="1" type="ORF">J2804_002914</name>
</gene>
<proteinExistence type="predicted"/>
<evidence type="ECO:0000313" key="2">
    <source>
        <dbReference type="Proteomes" id="UP001264340"/>
    </source>
</evidence>